<accession>E7C342</accession>
<dbReference type="EMBL" id="GU567968">
    <property type="protein sequence ID" value="ADI21866.1"/>
    <property type="molecule type" value="Genomic_DNA"/>
</dbReference>
<organism evidence="2">
    <name type="scientific">uncultured verrucomicrobium HF0130_25O04</name>
    <dbReference type="NCBI Taxonomy" id="723596"/>
    <lineage>
        <taxon>Bacteria</taxon>
        <taxon>Pseudomonadati</taxon>
        <taxon>Verrucomicrobiota</taxon>
        <taxon>environmental samples</taxon>
    </lineage>
</organism>
<dbReference type="AlphaFoldDB" id="E7C342"/>
<proteinExistence type="predicted"/>
<sequence length="59" mass="6878">MGNFSRFVFVVVLATNEVYGMLEQPHVYKTHSESKKEGACQKPSYNQGHFEPWDFPKKQ</sequence>
<evidence type="ECO:0000256" key="1">
    <source>
        <dbReference type="SAM" id="MobiDB-lite"/>
    </source>
</evidence>
<reference evidence="2" key="1">
    <citation type="submission" date="2010-01" db="EMBL/GenBank/DDBJ databases">
        <title>Genome fragments of uncultured bacteria from the North Pacific subtropical Gyre.</title>
        <authorList>
            <person name="Pham V.D."/>
            <person name="Delong E.F."/>
        </authorList>
    </citation>
    <scope>NUCLEOTIDE SEQUENCE</scope>
</reference>
<name>E7C342_9BACT</name>
<evidence type="ECO:0000313" key="2">
    <source>
        <dbReference type="EMBL" id="ADI21866.1"/>
    </source>
</evidence>
<feature type="region of interest" description="Disordered" evidence="1">
    <location>
        <begin position="30"/>
        <end position="59"/>
    </location>
</feature>
<feature type="compositionally biased region" description="Basic and acidic residues" evidence="1">
    <location>
        <begin position="30"/>
        <end position="39"/>
    </location>
</feature>
<protein>
    <submittedName>
        <fullName evidence="2">Uncharacterized protein</fullName>
    </submittedName>
</protein>